<protein>
    <submittedName>
        <fullName evidence="2">Uncharacterized protein</fullName>
    </submittedName>
</protein>
<keyword evidence="3" id="KW-1185">Reference proteome</keyword>
<keyword evidence="1" id="KW-0472">Membrane</keyword>
<evidence type="ECO:0000256" key="1">
    <source>
        <dbReference type="SAM" id="Phobius"/>
    </source>
</evidence>
<dbReference type="Pfam" id="PF11292">
    <property type="entry name" value="DUF3093"/>
    <property type="match status" value="1"/>
</dbReference>
<evidence type="ECO:0000313" key="3">
    <source>
        <dbReference type="Proteomes" id="UP000605670"/>
    </source>
</evidence>
<dbReference type="InterPro" id="IPR021443">
    <property type="entry name" value="DUF3093"/>
</dbReference>
<dbReference type="Proteomes" id="UP000605670">
    <property type="component" value="Unassembled WGS sequence"/>
</dbReference>
<keyword evidence="1" id="KW-0812">Transmembrane</keyword>
<dbReference type="RefSeq" id="WP_188431692.1">
    <property type="nucleotide sequence ID" value="NZ_BAABKH010000006.1"/>
</dbReference>
<reference evidence="2" key="1">
    <citation type="journal article" date="2014" name="Int. J. Syst. Evol. Microbiol.">
        <title>Complete genome sequence of Corynebacterium casei LMG S-19264T (=DSM 44701T), isolated from a smear-ripened cheese.</title>
        <authorList>
            <consortium name="US DOE Joint Genome Institute (JGI-PGF)"/>
            <person name="Walter F."/>
            <person name="Albersmeier A."/>
            <person name="Kalinowski J."/>
            <person name="Ruckert C."/>
        </authorList>
    </citation>
    <scope>NUCLEOTIDE SEQUENCE</scope>
    <source>
        <strain evidence="2">CGMCC 1.12160</strain>
    </source>
</reference>
<dbReference type="AlphaFoldDB" id="A0A917BV75"/>
<evidence type="ECO:0000313" key="2">
    <source>
        <dbReference type="EMBL" id="GGF57962.1"/>
    </source>
</evidence>
<accession>A0A917BV75</accession>
<name>A0A917BV75_9MICO</name>
<comment type="caution">
    <text evidence="2">The sequence shown here is derived from an EMBL/GenBank/DDBJ whole genome shotgun (WGS) entry which is preliminary data.</text>
</comment>
<keyword evidence="1" id="KW-1133">Transmembrane helix</keyword>
<feature type="transmembrane region" description="Helical" evidence="1">
    <location>
        <begin position="12"/>
        <end position="29"/>
    </location>
</feature>
<proteinExistence type="predicted"/>
<organism evidence="2 3">
    <name type="scientific">Ornithinimicrobium tianjinense</name>
    <dbReference type="NCBI Taxonomy" id="1195761"/>
    <lineage>
        <taxon>Bacteria</taxon>
        <taxon>Bacillati</taxon>
        <taxon>Actinomycetota</taxon>
        <taxon>Actinomycetes</taxon>
        <taxon>Micrococcales</taxon>
        <taxon>Ornithinimicrobiaceae</taxon>
        <taxon>Ornithinimicrobium</taxon>
    </lineage>
</organism>
<gene>
    <name evidence="2" type="ORF">GCM10011366_27160</name>
</gene>
<sequence length="149" mass="15772">MSPTYREKPVGPVAWLVLAALILLGLYLVRLRLGTLDGLALAIVGVVAVPAAIAMWSTNHYSGLRITDTHLVVGRDRIPLSSIDPASVRAPGEPDPAPRGNLAGGGYAVPLGMKAVAAFVHGRGQVRFPTHRPEELAEALRAALTRSRD</sequence>
<feature type="transmembrane region" description="Helical" evidence="1">
    <location>
        <begin position="36"/>
        <end position="56"/>
    </location>
</feature>
<dbReference type="EMBL" id="BMEM01000005">
    <property type="protein sequence ID" value="GGF57962.1"/>
    <property type="molecule type" value="Genomic_DNA"/>
</dbReference>
<reference evidence="2" key="2">
    <citation type="submission" date="2020-09" db="EMBL/GenBank/DDBJ databases">
        <authorList>
            <person name="Sun Q."/>
            <person name="Zhou Y."/>
        </authorList>
    </citation>
    <scope>NUCLEOTIDE SEQUENCE</scope>
    <source>
        <strain evidence="2">CGMCC 1.12160</strain>
    </source>
</reference>